<comment type="similarity">
    <text evidence="1 6">Belongs to the inositol monophosphatase superfamily. CysQ family.</text>
</comment>
<dbReference type="InterPro" id="IPR000760">
    <property type="entry name" value="Inositol_monophosphatase-like"/>
</dbReference>
<dbReference type="HAMAP" id="MF_02095">
    <property type="entry name" value="CysQ"/>
    <property type="match status" value="1"/>
</dbReference>
<keyword evidence="3 6" id="KW-0997">Cell inner membrane</keyword>
<evidence type="ECO:0000256" key="5">
    <source>
        <dbReference type="ARBA" id="ARBA00023136"/>
    </source>
</evidence>
<gene>
    <name evidence="6 7" type="primary">cysQ</name>
    <name evidence="7" type="ORF">ACFODV_15070</name>
</gene>
<keyword evidence="6" id="KW-0460">Magnesium</keyword>
<evidence type="ECO:0000313" key="7">
    <source>
        <dbReference type="EMBL" id="MFC2993345.1"/>
    </source>
</evidence>
<keyword evidence="5 6" id="KW-0472">Membrane</keyword>
<feature type="binding site" evidence="6">
    <location>
        <begin position="91"/>
        <end position="94"/>
    </location>
    <ligand>
        <name>substrate</name>
    </ligand>
</feature>
<name>A0ABV7B7S4_9GAMM</name>
<feature type="binding site" evidence="6">
    <location>
        <position position="212"/>
    </location>
    <ligand>
        <name>Mg(2+)</name>
        <dbReference type="ChEBI" id="CHEBI:18420"/>
        <label>2</label>
    </ligand>
</feature>
<dbReference type="SUPFAM" id="SSF56655">
    <property type="entry name" value="Carbohydrate phosphatase"/>
    <property type="match status" value="1"/>
</dbReference>
<comment type="catalytic activity">
    <reaction evidence="6">
        <text>adenosine 3',5'-bisphosphate + H2O = AMP + phosphate</text>
        <dbReference type="Rhea" id="RHEA:10040"/>
        <dbReference type="ChEBI" id="CHEBI:15377"/>
        <dbReference type="ChEBI" id="CHEBI:43474"/>
        <dbReference type="ChEBI" id="CHEBI:58343"/>
        <dbReference type="ChEBI" id="CHEBI:456215"/>
        <dbReference type="EC" id="3.1.3.7"/>
    </reaction>
</comment>
<feature type="binding site" evidence="6">
    <location>
        <position position="69"/>
    </location>
    <ligand>
        <name>substrate</name>
    </ligand>
</feature>
<keyword evidence="4 6" id="KW-0378">Hydrolase</keyword>
<keyword evidence="8" id="KW-1185">Reference proteome</keyword>
<dbReference type="InterPro" id="IPR020550">
    <property type="entry name" value="Inositol_monophosphatase_CS"/>
</dbReference>
<comment type="subcellular location">
    <subcellularLocation>
        <location evidence="6">Cell inner membrane</location>
        <topology evidence="6">Peripheral membrane protein</topology>
        <orientation evidence="6">Cytoplasmic side</orientation>
    </subcellularLocation>
</comment>
<protein>
    <recommendedName>
        <fullName evidence="6">3'(2'),5'-bisphosphate nucleotidase CysQ</fullName>
        <ecNumber evidence="6">3.1.3.7</ecNumber>
    </recommendedName>
    <alternativeName>
        <fullName evidence="6">3'(2'),5-bisphosphonucleoside 3'(2')-phosphohydrolase</fullName>
    </alternativeName>
    <alternativeName>
        <fullName evidence="6">3'-phosphoadenosine 5'-phosphate phosphatase</fullName>
        <shortName evidence="6">PAP phosphatase</shortName>
    </alternativeName>
</protein>
<comment type="cofactor">
    <cofactor evidence="6">
        <name>Mg(2+)</name>
        <dbReference type="ChEBI" id="CHEBI:18420"/>
    </cofactor>
</comment>
<dbReference type="EC" id="3.1.3.7" evidence="6"/>
<dbReference type="Gene3D" id="3.30.540.10">
    <property type="entry name" value="Fructose-1,6-Bisphosphatase, subunit A, domain 1"/>
    <property type="match status" value="1"/>
</dbReference>
<proteinExistence type="inferred from homology"/>
<dbReference type="InterPro" id="IPR050725">
    <property type="entry name" value="CysQ/Inositol_MonoPase"/>
</dbReference>
<evidence type="ECO:0000256" key="6">
    <source>
        <dbReference type="HAMAP-Rule" id="MF_02095"/>
    </source>
</evidence>
<dbReference type="Pfam" id="PF00459">
    <property type="entry name" value="Inositol_P"/>
    <property type="match status" value="1"/>
</dbReference>
<comment type="caution">
    <text evidence="7">The sequence shown here is derived from an EMBL/GenBank/DDBJ whole genome shotgun (WGS) entry which is preliminary data.</text>
</comment>
<organism evidence="7 8">
    <name type="scientific">Halomonas tibetensis</name>
    <dbReference type="NCBI Taxonomy" id="2259590"/>
    <lineage>
        <taxon>Bacteria</taxon>
        <taxon>Pseudomonadati</taxon>
        <taxon>Pseudomonadota</taxon>
        <taxon>Gammaproteobacteria</taxon>
        <taxon>Oceanospirillales</taxon>
        <taxon>Halomonadaceae</taxon>
        <taxon>Halomonas</taxon>
    </lineage>
</organism>
<dbReference type="EMBL" id="JBHRSQ010000020">
    <property type="protein sequence ID" value="MFC2993345.1"/>
    <property type="molecule type" value="Genomic_DNA"/>
</dbReference>
<accession>A0ABV7B7S4</accession>
<feature type="binding site" evidence="6">
    <location>
        <position position="89"/>
    </location>
    <ligand>
        <name>Mg(2+)</name>
        <dbReference type="ChEBI" id="CHEBI:18420"/>
        <label>1</label>
    </ligand>
</feature>
<dbReference type="CDD" id="cd01638">
    <property type="entry name" value="CysQ"/>
    <property type="match status" value="1"/>
</dbReference>
<dbReference type="PROSITE" id="PS00630">
    <property type="entry name" value="IMP_2"/>
    <property type="match status" value="1"/>
</dbReference>
<dbReference type="Gene3D" id="3.40.190.80">
    <property type="match status" value="1"/>
</dbReference>
<evidence type="ECO:0000256" key="2">
    <source>
        <dbReference type="ARBA" id="ARBA00022475"/>
    </source>
</evidence>
<dbReference type="InterPro" id="IPR006240">
    <property type="entry name" value="CysQ"/>
</dbReference>
<reference evidence="8" key="1">
    <citation type="journal article" date="2019" name="Int. J. Syst. Evol. Microbiol.">
        <title>The Global Catalogue of Microorganisms (GCM) 10K type strain sequencing project: providing services to taxonomists for standard genome sequencing and annotation.</title>
        <authorList>
            <consortium name="The Broad Institute Genomics Platform"/>
            <consortium name="The Broad Institute Genome Sequencing Center for Infectious Disease"/>
            <person name="Wu L."/>
            <person name="Ma J."/>
        </authorList>
    </citation>
    <scope>NUCLEOTIDE SEQUENCE [LARGE SCALE GENOMIC DNA]</scope>
    <source>
        <strain evidence="8">KCTC 52660</strain>
    </source>
</reference>
<evidence type="ECO:0000256" key="4">
    <source>
        <dbReference type="ARBA" id="ARBA00022801"/>
    </source>
</evidence>
<feature type="binding site" evidence="6">
    <location>
        <position position="92"/>
    </location>
    <ligand>
        <name>Mg(2+)</name>
        <dbReference type="ChEBI" id="CHEBI:18420"/>
        <label>2</label>
    </ligand>
</feature>
<evidence type="ECO:0000256" key="3">
    <source>
        <dbReference type="ARBA" id="ARBA00022519"/>
    </source>
</evidence>
<dbReference type="Proteomes" id="UP001595386">
    <property type="component" value="Unassembled WGS sequence"/>
</dbReference>
<dbReference type="PRINTS" id="PR00377">
    <property type="entry name" value="IMPHPHTASES"/>
</dbReference>
<sequence>MPNVVPLPDLTQLIGLCEQAGRAILTVREAGFRVDAKADASPVTAADLAANEILVAGLGACSTLPILSEEGPAVSWRERRQWRRFWLIDPLDGTREFVDGFNDFTVNVALVEEGRPALGVVHAPASGISWAGTVGKGAWRWQEGEPRAIRVAPRWPPRLLASRAHLDATTRDWISAIPGTQLERCGSSVKFCRIAEGKADLYPRFSPTCEWDTAAGQAVLEAAGGAVLAAETLEPLRCQQGESLLNGHFIACASGAWRDRLAAVAHRAVWNERKPSVE</sequence>
<dbReference type="RefSeq" id="WP_379760872.1">
    <property type="nucleotide sequence ID" value="NZ_JBHRSQ010000020.1"/>
</dbReference>
<feature type="binding site" evidence="6">
    <location>
        <position position="69"/>
    </location>
    <ligand>
        <name>Mg(2+)</name>
        <dbReference type="ChEBI" id="CHEBI:18420"/>
        <label>1</label>
    </ligand>
</feature>
<dbReference type="PANTHER" id="PTHR43028">
    <property type="entry name" value="3'(2'),5'-BISPHOSPHATE NUCLEOTIDASE 1"/>
    <property type="match status" value="1"/>
</dbReference>
<dbReference type="GO" id="GO:0008441">
    <property type="term" value="F:3'(2'),5'-bisphosphate nucleotidase activity"/>
    <property type="evidence" value="ECO:0007669"/>
    <property type="project" value="UniProtKB-EC"/>
</dbReference>
<keyword evidence="6" id="KW-0479">Metal-binding</keyword>
<evidence type="ECO:0000256" key="1">
    <source>
        <dbReference type="ARBA" id="ARBA00005289"/>
    </source>
</evidence>
<dbReference type="PANTHER" id="PTHR43028:SF5">
    <property type="entry name" value="3'(2'),5'-BISPHOSPHATE NUCLEOTIDASE 1"/>
    <property type="match status" value="1"/>
</dbReference>
<evidence type="ECO:0000313" key="8">
    <source>
        <dbReference type="Proteomes" id="UP001595386"/>
    </source>
</evidence>
<feature type="binding site" evidence="6">
    <location>
        <position position="91"/>
    </location>
    <ligand>
        <name>Mg(2+)</name>
        <dbReference type="ChEBI" id="CHEBI:18420"/>
        <label>1</label>
    </ligand>
</feature>
<dbReference type="NCBIfam" id="TIGR01331">
    <property type="entry name" value="bisphos_cysQ"/>
    <property type="match status" value="1"/>
</dbReference>
<feature type="binding site" evidence="6">
    <location>
        <position position="89"/>
    </location>
    <ligand>
        <name>Mg(2+)</name>
        <dbReference type="ChEBI" id="CHEBI:18420"/>
        <label>2</label>
    </ligand>
</feature>
<keyword evidence="2 6" id="KW-1003">Cell membrane</keyword>
<feature type="binding site" evidence="6">
    <location>
        <position position="212"/>
    </location>
    <ligand>
        <name>substrate</name>
    </ligand>
</feature>
<comment type="function">
    <text evidence="6">Converts adenosine-3',5'-bisphosphate (PAP) to AMP.</text>
</comment>